<dbReference type="AlphaFoldDB" id="A0A1G7X472"/>
<dbReference type="Gene3D" id="3.40.50.150">
    <property type="entry name" value="Vaccinia Virus protein VP39"/>
    <property type="match status" value="1"/>
</dbReference>
<evidence type="ECO:0000313" key="3">
    <source>
        <dbReference type="EMBL" id="SDG78984.1"/>
    </source>
</evidence>
<proteinExistence type="predicted"/>
<dbReference type="Proteomes" id="UP000198967">
    <property type="component" value="Unassembled WGS sequence"/>
</dbReference>
<dbReference type="GO" id="GO:0016811">
    <property type="term" value="F:hydrolase activity, acting on carbon-nitrogen (but not peptide) bonds, in linear amides"/>
    <property type="evidence" value="ECO:0007669"/>
    <property type="project" value="TreeGrafter"/>
</dbReference>
<accession>A0A1G7X472</accession>
<dbReference type="RefSeq" id="WP_245707658.1">
    <property type="nucleotide sequence ID" value="NZ_FNBE01000015.1"/>
</dbReference>
<dbReference type="Pfam" id="PF02585">
    <property type="entry name" value="PIG-L"/>
    <property type="match status" value="1"/>
</dbReference>
<evidence type="ECO:0000259" key="2">
    <source>
        <dbReference type="Pfam" id="PF13649"/>
    </source>
</evidence>
<dbReference type="SUPFAM" id="SSF53335">
    <property type="entry name" value="S-adenosyl-L-methionine-dependent methyltransferases"/>
    <property type="match status" value="1"/>
</dbReference>
<dbReference type="EMBL" id="FNBE01000015">
    <property type="protein sequence ID" value="SDG78984.1"/>
    <property type="molecule type" value="Genomic_DNA"/>
</dbReference>
<dbReference type="STRING" id="366584.SAMN05216377_11580"/>
<dbReference type="SUPFAM" id="SSF102588">
    <property type="entry name" value="LmbE-like"/>
    <property type="match status" value="1"/>
</dbReference>
<dbReference type="GO" id="GO:0016137">
    <property type="term" value="P:glycoside metabolic process"/>
    <property type="evidence" value="ECO:0007669"/>
    <property type="project" value="UniProtKB-ARBA"/>
</dbReference>
<dbReference type="InterPro" id="IPR029063">
    <property type="entry name" value="SAM-dependent_MTases_sf"/>
</dbReference>
<keyword evidence="4" id="KW-1185">Reference proteome</keyword>
<dbReference type="Gene3D" id="3.40.50.10320">
    <property type="entry name" value="LmbE-like"/>
    <property type="match status" value="1"/>
</dbReference>
<dbReference type="PANTHER" id="PTHR12993">
    <property type="entry name" value="N-ACETYLGLUCOSAMINYL-PHOSPHATIDYLINOSITOL DE-N-ACETYLASE-RELATED"/>
    <property type="match status" value="1"/>
</dbReference>
<keyword evidence="1" id="KW-0862">Zinc</keyword>
<evidence type="ECO:0000256" key="1">
    <source>
        <dbReference type="ARBA" id="ARBA00022833"/>
    </source>
</evidence>
<evidence type="ECO:0000313" key="4">
    <source>
        <dbReference type="Proteomes" id="UP000198967"/>
    </source>
</evidence>
<dbReference type="PANTHER" id="PTHR12993:SF29">
    <property type="entry name" value="BLR3841 PROTEIN"/>
    <property type="match status" value="1"/>
</dbReference>
<feature type="domain" description="Methyltransferase" evidence="2">
    <location>
        <begin position="283"/>
        <end position="371"/>
    </location>
</feature>
<dbReference type="InterPro" id="IPR041698">
    <property type="entry name" value="Methyltransf_25"/>
</dbReference>
<dbReference type="Pfam" id="PF13649">
    <property type="entry name" value="Methyltransf_25"/>
    <property type="match status" value="1"/>
</dbReference>
<protein>
    <submittedName>
        <fullName evidence="3">N-acetylglucosaminyl deacetylase, LmbE family</fullName>
    </submittedName>
</protein>
<sequence>MTAPAVDVAEWSAALDARDLAPMPTDLGRVVVVAAHPDDETLAAAGLLQALDRAGGPVHLVVATDGEAAYPGTPPAELAATRRAELHAAWADLGGRAESVTWLGLPDSDLAAHEDALVAALRPLLAEADACLAPWPEDPHPDHAAAGRAARRAAAARTHCFGYPIWLMPWNRPDAVPVPWASALVHRLDDRARAAKAAAIGRFVSQTAPDEPILPPDVLAHFAGDRELFFRLPPADGAPLSRFAELYAADPDPWGTRSRWYEERKRAILLACLPRQRYTHAAEPGCGTGALTAALAARCDAVTASDPVSAELARGEPTGEHVRVLDAALPDPAAVPRGVDLVVASEVLYYLSPTDLAAATDRIAESLVPGGDLVVVHWRGLPAEAPQGAAEVHRLLRADPRFAPLVEHRDEEFLLDVLRRR</sequence>
<dbReference type="InterPro" id="IPR024078">
    <property type="entry name" value="LmbE-like_dom_sf"/>
</dbReference>
<dbReference type="InterPro" id="IPR003737">
    <property type="entry name" value="GlcNAc_PI_deacetylase-related"/>
</dbReference>
<organism evidence="3 4">
    <name type="scientific">Pseudonocardia oroxyli</name>
    <dbReference type="NCBI Taxonomy" id="366584"/>
    <lineage>
        <taxon>Bacteria</taxon>
        <taxon>Bacillati</taxon>
        <taxon>Actinomycetota</taxon>
        <taxon>Actinomycetes</taxon>
        <taxon>Pseudonocardiales</taxon>
        <taxon>Pseudonocardiaceae</taxon>
        <taxon>Pseudonocardia</taxon>
    </lineage>
</organism>
<gene>
    <name evidence="3" type="ORF">SAMN05216377_11580</name>
</gene>
<reference evidence="3 4" key="1">
    <citation type="submission" date="2016-10" db="EMBL/GenBank/DDBJ databases">
        <authorList>
            <person name="de Groot N.N."/>
        </authorList>
    </citation>
    <scope>NUCLEOTIDE SEQUENCE [LARGE SCALE GENOMIC DNA]</scope>
    <source>
        <strain evidence="3 4">CGMCC 4.3143</strain>
    </source>
</reference>
<name>A0A1G7X472_PSEOR</name>